<dbReference type="EMBL" id="GBRH01275068">
    <property type="protein sequence ID" value="JAD22827.1"/>
    <property type="molecule type" value="Transcribed_RNA"/>
</dbReference>
<accession>A0A0A8YJR3</accession>
<protein>
    <submittedName>
        <fullName evidence="1">Uncharacterized protein</fullName>
    </submittedName>
</protein>
<name>A0A0A8YJR3_ARUDO</name>
<evidence type="ECO:0000313" key="1">
    <source>
        <dbReference type="EMBL" id="JAD22827.1"/>
    </source>
</evidence>
<reference evidence="1" key="2">
    <citation type="journal article" date="2015" name="Data Brief">
        <title>Shoot transcriptome of the giant reed, Arundo donax.</title>
        <authorList>
            <person name="Barrero R.A."/>
            <person name="Guerrero F.D."/>
            <person name="Moolhuijzen P."/>
            <person name="Goolsby J.A."/>
            <person name="Tidwell J."/>
            <person name="Bellgard S.E."/>
            <person name="Bellgard M.I."/>
        </authorList>
    </citation>
    <scope>NUCLEOTIDE SEQUENCE</scope>
    <source>
        <tissue evidence="1">Shoot tissue taken approximately 20 cm above the soil surface</tissue>
    </source>
</reference>
<proteinExistence type="predicted"/>
<reference evidence="1" key="1">
    <citation type="submission" date="2014-09" db="EMBL/GenBank/DDBJ databases">
        <authorList>
            <person name="Magalhaes I.L.F."/>
            <person name="Oliveira U."/>
            <person name="Santos F.R."/>
            <person name="Vidigal T.H.D.A."/>
            <person name="Brescovit A.D."/>
            <person name="Santos A.J."/>
        </authorList>
    </citation>
    <scope>NUCLEOTIDE SEQUENCE</scope>
    <source>
        <tissue evidence="1">Shoot tissue taken approximately 20 cm above the soil surface</tissue>
    </source>
</reference>
<organism evidence="1">
    <name type="scientific">Arundo donax</name>
    <name type="common">Giant reed</name>
    <name type="synonym">Donax arundinaceus</name>
    <dbReference type="NCBI Taxonomy" id="35708"/>
    <lineage>
        <taxon>Eukaryota</taxon>
        <taxon>Viridiplantae</taxon>
        <taxon>Streptophyta</taxon>
        <taxon>Embryophyta</taxon>
        <taxon>Tracheophyta</taxon>
        <taxon>Spermatophyta</taxon>
        <taxon>Magnoliopsida</taxon>
        <taxon>Liliopsida</taxon>
        <taxon>Poales</taxon>
        <taxon>Poaceae</taxon>
        <taxon>PACMAD clade</taxon>
        <taxon>Arundinoideae</taxon>
        <taxon>Arundineae</taxon>
        <taxon>Arundo</taxon>
    </lineage>
</organism>
<dbReference type="AlphaFoldDB" id="A0A0A8YJR3"/>
<sequence length="25" mass="2968">MYWMALLSKYVNNTIQIRHSAVART</sequence>